<keyword evidence="2" id="KW-0472">Membrane</keyword>
<dbReference type="Proteomes" id="UP000263993">
    <property type="component" value="Unassembled WGS sequence"/>
</dbReference>
<keyword evidence="2" id="KW-0812">Transmembrane</keyword>
<evidence type="ECO:0000313" key="4">
    <source>
        <dbReference type="Proteomes" id="UP000263993"/>
    </source>
</evidence>
<feature type="transmembrane region" description="Helical" evidence="2">
    <location>
        <begin position="34"/>
        <end position="58"/>
    </location>
</feature>
<reference evidence="4" key="1">
    <citation type="submission" date="2018-08" db="EMBL/GenBank/DDBJ databases">
        <authorList>
            <person name="Kim S.-J."/>
            <person name="Jung G.-Y."/>
        </authorList>
    </citation>
    <scope>NUCLEOTIDE SEQUENCE [LARGE SCALE GENOMIC DNA]</scope>
    <source>
        <strain evidence="4">GY_H</strain>
    </source>
</reference>
<dbReference type="EMBL" id="QRGO01000002">
    <property type="protein sequence ID" value="RDV01852.1"/>
    <property type="molecule type" value="Genomic_DNA"/>
</dbReference>
<keyword evidence="4" id="KW-1185">Reference proteome</keyword>
<keyword evidence="2" id="KW-1133">Transmembrane helix</keyword>
<name>A0A371B2U1_9BRAD</name>
<proteinExistence type="predicted"/>
<sequence>MFLFAEISKRVAAPAGLLGLRLVGRGRRHGDAGFDFGIGLGLWSTLGLGLGFGFGFGLRLGFGLHRLGLAVGPGLRRLCLGRFGVRRLRIRGLGVGRLGIGRLGGTALLRLALLIRRRRRTGRFNIAGQQIGRLPARRVVLAQKALQPEQTTSFGQPLRAFVADGAVGGEKLLRRLAPVEVVLGAGRRRHRQHGQSRQAENSQSHQRHRRRSLCPGPKERAQNTQPRPSL</sequence>
<accession>A0A371B2U1</accession>
<evidence type="ECO:0000256" key="2">
    <source>
        <dbReference type="SAM" id="Phobius"/>
    </source>
</evidence>
<protein>
    <submittedName>
        <fullName evidence="3">Uncharacterized protein</fullName>
    </submittedName>
</protein>
<evidence type="ECO:0000313" key="3">
    <source>
        <dbReference type="EMBL" id="RDV01852.1"/>
    </source>
</evidence>
<feature type="region of interest" description="Disordered" evidence="1">
    <location>
        <begin position="187"/>
        <end position="230"/>
    </location>
</feature>
<feature type="compositionally biased region" description="Low complexity" evidence="1">
    <location>
        <begin position="195"/>
        <end position="204"/>
    </location>
</feature>
<gene>
    <name evidence="3" type="ORF">DXH78_14585</name>
</gene>
<dbReference type="AlphaFoldDB" id="A0A371B2U1"/>
<comment type="caution">
    <text evidence="3">The sequence shown here is derived from an EMBL/GenBank/DDBJ whole genome shotgun (WGS) entry which is preliminary data.</text>
</comment>
<evidence type="ECO:0000256" key="1">
    <source>
        <dbReference type="SAM" id="MobiDB-lite"/>
    </source>
</evidence>
<organism evidence="3 4">
    <name type="scientific">Undibacter mobilis</name>
    <dbReference type="NCBI Taxonomy" id="2292256"/>
    <lineage>
        <taxon>Bacteria</taxon>
        <taxon>Pseudomonadati</taxon>
        <taxon>Pseudomonadota</taxon>
        <taxon>Alphaproteobacteria</taxon>
        <taxon>Hyphomicrobiales</taxon>
        <taxon>Nitrobacteraceae</taxon>
        <taxon>Undibacter</taxon>
    </lineage>
</organism>